<feature type="domain" description="Retroviral polymerase SH3-like" evidence="3">
    <location>
        <begin position="19"/>
        <end position="82"/>
    </location>
</feature>
<proteinExistence type="predicted"/>
<dbReference type="GO" id="GO:0003887">
    <property type="term" value="F:DNA-directed DNA polymerase activity"/>
    <property type="evidence" value="ECO:0007669"/>
    <property type="project" value="UniProtKB-KW"/>
</dbReference>
<sequence length="421" mass="47737">MLSCDNTPVTVYLIRVFGCVVYINLKNDTSQKLDDNGKQCFLLGYHGNNGQEIKGYRVSDGNKIYLSRNASFMEMEKFYKIKTTSYNSTIDMIVDTNSENMQNQISTQRVMTSYRESTNHIPSLDSESESSSENELNTEDNGDSELGGVRRSTRTRKQPIRYGTTTNVGEMGTSKQTTFPKANHTRTRVITPPLRFRDQQESEPSIGTTDPDLEPDDAGPADALVIQLKRDVKEPLTYKQAVLTPESSEWLKSMAEEVQSLIENETWKLVPLPAGSKAIGGKWVFKVKRDNMGEIDKLKSRWVALGYTQKLGIDFEETFAPTSHLATIRLFLSIVASEGCVLRQLDIKTAFLYGELESEFNIYMKQPTGFEDKKYPDQVCKLVKAIYGLKQAPRCWYLKLSSWLVANGFCQKLDSRVIMYL</sequence>
<feature type="domain" description="Reverse transcriptase Ty1/copia-type" evidence="2">
    <location>
        <begin position="264"/>
        <end position="412"/>
    </location>
</feature>
<gene>
    <name evidence="4" type="ORF">SeLEV6574_g08306</name>
</gene>
<evidence type="ECO:0000313" key="4">
    <source>
        <dbReference type="EMBL" id="TPX34262.1"/>
    </source>
</evidence>
<dbReference type="Pfam" id="PF25597">
    <property type="entry name" value="SH3_retrovirus"/>
    <property type="match status" value="1"/>
</dbReference>
<dbReference type="InterPro" id="IPR057670">
    <property type="entry name" value="SH3_retrovirus"/>
</dbReference>
<dbReference type="SUPFAM" id="SSF56672">
    <property type="entry name" value="DNA/RNA polymerases"/>
    <property type="match status" value="1"/>
</dbReference>
<evidence type="ECO:0000313" key="5">
    <source>
        <dbReference type="Proteomes" id="UP000320475"/>
    </source>
</evidence>
<protein>
    <submittedName>
        <fullName evidence="4">DNA-directed DNA polymerase</fullName>
    </submittedName>
</protein>
<dbReference type="Proteomes" id="UP000320475">
    <property type="component" value="Unassembled WGS sequence"/>
</dbReference>
<dbReference type="InterPro" id="IPR013103">
    <property type="entry name" value="RVT_2"/>
</dbReference>
<evidence type="ECO:0000259" key="2">
    <source>
        <dbReference type="Pfam" id="PF07727"/>
    </source>
</evidence>
<keyword evidence="4" id="KW-0239">DNA-directed DNA polymerase</keyword>
<accession>A0A507C3L2</accession>
<comment type="caution">
    <text evidence="4">The sequence shown here is derived from an EMBL/GenBank/DDBJ whole genome shotgun (WGS) entry which is preliminary data.</text>
</comment>
<keyword evidence="4" id="KW-0548">Nucleotidyltransferase</keyword>
<feature type="compositionally biased region" description="Polar residues" evidence="1">
    <location>
        <begin position="163"/>
        <end position="180"/>
    </location>
</feature>
<name>A0A507C3L2_9FUNG</name>
<dbReference type="Pfam" id="PF07727">
    <property type="entry name" value="RVT_2"/>
    <property type="match status" value="1"/>
</dbReference>
<organism evidence="4 5">
    <name type="scientific">Synchytrium endobioticum</name>
    <dbReference type="NCBI Taxonomy" id="286115"/>
    <lineage>
        <taxon>Eukaryota</taxon>
        <taxon>Fungi</taxon>
        <taxon>Fungi incertae sedis</taxon>
        <taxon>Chytridiomycota</taxon>
        <taxon>Chytridiomycota incertae sedis</taxon>
        <taxon>Chytridiomycetes</taxon>
        <taxon>Synchytriales</taxon>
        <taxon>Synchytriaceae</taxon>
        <taxon>Synchytrium</taxon>
    </lineage>
</organism>
<reference evidence="4 5" key="1">
    <citation type="journal article" date="2019" name="Sci. Rep.">
        <title>Comparative genomics of chytrid fungi reveal insights into the obligate biotrophic and pathogenic lifestyle of Synchytrium endobioticum.</title>
        <authorList>
            <person name="van de Vossenberg B.T.L.H."/>
            <person name="Warris S."/>
            <person name="Nguyen H.D.T."/>
            <person name="van Gent-Pelzer M.P.E."/>
            <person name="Joly D.L."/>
            <person name="van de Geest H.C."/>
            <person name="Bonants P.J.M."/>
            <person name="Smith D.S."/>
            <person name="Levesque C.A."/>
            <person name="van der Lee T.A.J."/>
        </authorList>
    </citation>
    <scope>NUCLEOTIDE SEQUENCE [LARGE SCALE GENOMIC DNA]</scope>
    <source>
        <strain evidence="4 5">LEV6574</strain>
    </source>
</reference>
<dbReference type="EMBL" id="QEAM01000839">
    <property type="protein sequence ID" value="TPX34262.1"/>
    <property type="molecule type" value="Genomic_DNA"/>
</dbReference>
<evidence type="ECO:0000256" key="1">
    <source>
        <dbReference type="SAM" id="MobiDB-lite"/>
    </source>
</evidence>
<dbReference type="AlphaFoldDB" id="A0A507C3L2"/>
<evidence type="ECO:0000259" key="3">
    <source>
        <dbReference type="Pfam" id="PF25597"/>
    </source>
</evidence>
<feature type="region of interest" description="Disordered" evidence="1">
    <location>
        <begin position="113"/>
        <end position="183"/>
    </location>
</feature>
<feature type="region of interest" description="Disordered" evidence="1">
    <location>
        <begin position="195"/>
        <end position="219"/>
    </location>
</feature>
<dbReference type="OrthoDB" id="3054497at2759"/>
<dbReference type="VEuPathDB" id="FungiDB:SeMB42_g08029"/>
<dbReference type="InterPro" id="IPR043502">
    <property type="entry name" value="DNA/RNA_pol_sf"/>
</dbReference>
<keyword evidence="4" id="KW-0808">Transferase</keyword>
<feature type="compositionally biased region" description="Acidic residues" evidence="1">
    <location>
        <begin position="126"/>
        <end position="143"/>
    </location>
</feature>